<dbReference type="PANTHER" id="PTHR21047:SF2">
    <property type="entry name" value="THYMIDINE DIPHOSPHO-4-KETO-RHAMNOSE 3,5-EPIMERASE"/>
    <property type="match status" value="1"/>
</dbReference>
<evidence type="ECO:0000313" key="7">
    <source>
        <dbReference type="Proteomes" id="UP001596303"/>
    </source>
</evidence>
<evidence type="ECO:0000256" key="3">
    <source>
        <dbReference type="ARBA" id="ARBA00012098"/>
    </source>
</evidence>
<dbReference type="SUPFAM" id="SSF51182">
    <property type="entry name" value="RmlC-like cupins"/>
    <property type="match status" value="1"/>
</dbReference>
<comment type="catalytic activity">
    <reaction evidence="1 5">
        <text>dTDP-4-dehydro-6-deoxy-alpha-D-glucose = dTDP-4-dehydro-beta-L-rhamnose</text>
        <dbReference type="Rhea" id="RHEA:16969"/>
        <dbReference type="ChEBI" id="CHEBI:57649"/>
        <dbReference type="ChEBI" id="CHEBI:62830"/>
        <dbReference type="EC" id="5.1.3.13"/>
    </reaction>
</comment>
<dbReference type="PANTHER" id="PTHR21047">
    <property type="entry name" value="DTDP-6-DEOXY-D-GLUCOSE-3,5 EPIMERASE"/>
    <property type="match status" value="1"/>
</dbReference>
<dbReference type="Proteomes" id="UP001596303">
    <property type="component" value="Unassembled WGS sequence"/>
</dbReference>
<dbReference type="NCBIfam" id="TIGR01221">
    <property type="entry name" value="rmlC"/>
    <property type="match status" value="1"/>
</dbReference>
<dbReference type="InterPro" id="IPR000888">
    <property type="entry name" value="RmlC-like"/>
</dbReference>
<dbReference type="GO" id="GO:0008830">
    <property type="term" value="F:dTDP-4-dehydrorhamnose 3,5-epimerase activity"/>
    <property type="evidence" value="ECO:0007669"/>
    <property type="project" value="UniProtKB-EC"/>
</dbReference>
<proteinExistence type="inferred from homology"/>
<comment type="similarity">
    <text evidence="5">Belongs to the dTDP-4-dehydrorhamnose 3,5-epimerase family.</text>
</comment>
<gene>
    <name evidence="6" type="primary">rfbC</name>
    <name evidence="6" type="ORF">ACFQDM_10225</name>
</gene>
<keyword evidence="7" id="KW-1185">Reference proteome</keyword>
<dbReference type="Gene3D" id="2.60.120.10">
    <property type="entry name" value="Jelly Rolls"/>
    <property type="match status" value="1"/>
</dbReference>
<dbReference type="EC" id="5.1.3.13" evidence="3 5"/>
<keyword evidence="5 6" id="KW-0413">Isomerase</keyword>
<comment type="function">
    <text evidence="2 5">Catalyzes the epimerization of the C3' and C5'positions of dTDP-6-deoxy-D-xylo-4-hexulose, forming dTDP-6-deoxy-L-lyxo-4-hexulose.</text>
</comment>
<dbReference type="RefSeq" id="WP_377378687.1">
    <property type="nucleotide sequence ID" value="NZ_JBHSSW010000012.1"/>
</dbReference>
<reference evidence="7" key="1">
    <citation type="journal article" date="2019" name="Int. J. Syst. Evol. Microbiol.">
        <title>The Global Catalogue of Microorganisms (GCM) 10K type strain sequencing project: providing services to taxonomists for standard genome sequencing and annotation.</title>
        <authorList>
            <consortium name="The Broad Institute Genomics Platform"/>
            <consortium name="The Broad Institute Genome Sequencing Center for Infectious Disease"/>
            <person name="Wu L."/>
            <person name="Ma J."/>
        </authorList>
    </citation>
    <scope>NUCLEOTIDE SEQUENCE [LARGE SCALE GENOMIC DNA]</scope>
    <source>
        <strain evidence="7">CGMCC-1.15741</strain>
    </source>
</reference>
<dbReference type="EMBL" id="JBHSSW010000012">
    <property type="protein sequence ID" value="MFC6198459.1"/>
    <property type="molecule type" value="Genomic_DNA"/>
</dbReference>
<dbReference type="InterPro" id="IPR011051">
    <property type="entry name" value="RmlC_Cupin_sf"/>
</dbReference>
<dbReference type="Pfam" id="PF00908">
    <property type="entry name" value="dTDP_sugar_isom"/>
    <property type="match status" value="1"/>
</dbReference>
<evidence type="ECO:0000256" key="1">
    <source>
        <dbReference type="ARBA" id="ARBA00001298"/>
    </source>
</evidence>
<organism evidence="6 7">
    <name type="scientific">Ponticaulis profundi</name>
    <dbReference type="NCBI Taxonomy" id="2665222"/>
    <lineage>
        <taxon>Bacteria</taxon>
        <taxon>Pseudomonadati</taxon>
        <taxon>Pseudomonadota</taxon>
        <taxon>Alphaproteobacteria</taxon>
        <taxon>Hyphomonadales</taxon>
        <taxon>Hyphomonadaceae</taxon>
        <taxon>Ponticaulis</taxon>
    </lineage>
</organism>
<dbReference type="CDD" id="cd00438">
    <property type="entry name" value="cupin_RmlC"/>
    <property type="match status" value="1"/>
</dbReference>
<dbReference type="InterPro" id="IPR014710">
    <property type="entry name" value="RmlC-like_jellyroll"/>
</dbReference>
<evidence type="ECO:0000256" key="5">
    <source>
        <dbReference type="RuleBase" id="RU364069"/>
    </source>
</evidence>
<comment type="subunit">
    <text evidence="5">Homodimer.</text>
</comment>
<sequence length="195" mass="22266">MQITRFDIPGLFLLKPKIFRDDRGWFSETFNAETFREALGFVPDFVQDNESFSMYENTIRGLHLQLNPYAQAKLVRVLSGAILDVVVDIRKGSPTYLSTVSVRLDATGMQQFYIPAGFLHGFRTLEDNTRIAYKVDAHYNAQSDRTIRFDDPALKCNWDLDGKEKLHLSDKDKDAPPFKSLGDVFQYDDMAGPVT</sequence>
<accession>A0ABW1SAH6</accession>
<evidence type="ECO:0000313" key="6">
    <source>
        <dbReference type="EMBL" id="MFC6198459.1"/>
    </source>
</evidence>
<evidence type="ECO:0000256" key="2">
    <source>
        <dbReference type="ARBA" id="ARBA00001997"/>
    </source>
</evidence>
<comment type="caution">
    <text evidence="6">The sequence shown here is derived from an EMBL/GenBank/DDBJ whole genome shotgun (WGS) entry which is preliminary data.</text>
</comment>
<comment type="pathway">
    <text evidence="5">Carbohydrate biosynthesis; dTDP-L-rhamnose biosynthesis.</text>
</comment>
<protein>
    <recommendedName>
        <fullName evidence="4 5">dTDP-4-dehydrorhamnose 3,5-epimerase</fullName>
        <ecNumber evidence="3 5">5.1.3.13</ecNumber>
    </recommendedName>
    <alternativeName>
        <fullName evidence="5">Thymidine diphospho-4-keto-rhamnose 3,5-epimerase</fullName>
    </alternativeName>
</protein>
<name>A0ABW1SAH6_9PROT</name>
<evidence type="ECO:0000256" key="4">
    <source>
        <dbReference type="ARBA" id="ARBA00019595"/>
    </source>
</evidence>